<evidence type="ECO:0000256" key="3">
    <source>
        <dbReference type="ARBA" id="ARBA00022617"/>
    </source>
</evidence>
<dbReference type="EMBL" id="JBHLTN010000004">
    <property type="protein sequence ID" value="MFC0591349.1"/>
    <property type="molecule type" value="Genomic_DNA"/>
</dbReference>
<feature type="signal peptide" evidence="11">
    <location>
        <begin position="1"/>
        <end position="22"/>
    </location>
</feature>
<dbReference type="PROSITE" id="PS51007">
    <property type="entry name" value="CYTC"/>
    <property type="match status" value="3"/>
</dbReference>
<evidence type="ECO:0000313" key="13">
    <source>
        <dbReference type="EMBL" id="MFC0591349.1"/>
    </source>
</evidence>
<keyword evidence="5 11" id="KW-0732">Signal</keyword>
<feature type="domain" description="Cytochrome c" evidence="12">
    <location>
        <begin position="30"/>
        <end position="133"/>
    </location>
</feature>
<evidence type="ECO:0000256" key="4">
    <source>
        <dbReference type="ARBA" id="ARBA00022723"/>
    </source>
</evidence>
<keyword evidence="7 9" id="KW-0408">Iron</keyword>
<dbReference type="InterPro" id="IPR036909">
    <property type="entry name" value="Cyt_c-like_dom_sf"/>
</dbReference>
<keyword evidence="4 9" id="KW-0479">Metal-binding</keyword>
<evidence type="ECO:0000313" key="14">
    <source>
        <dbReference type="Proteomes" id="UP001589834"/>
    </source>
</evidence>
<keyword evidence="8 10" id="KW-0472">Membrane</keyword>
<feature type="domain" description="Cytochrome c" evidence="12">
    <location>
        <begin position="319"/>
        <end position="405"/>
    </location>
</feature>
<comment type="caution">
    <text evidence="13">The sequence shown here is derived from an EMBL/GenBank/DDBJ whole genome shotgun (WGS) entry which is preliminary data.</text>
</comment>
<evidence type="ECO:0000256" key="7">
    <source>
        <dbReference type="ARBA" id="ARBA00023004"/>
    </source>
</evidence>
<name>A0ABV6PND9_9BURK</name>
<organism evidence="13 14">
    <name type="scientific">Ottowia pentelensis</name>
    <dbReference type="NCBI Taxonomy" id="511108"/>
    <lineage>
        <taxon>Bacteria</taxon>
        <taxon>Pseudomonadati</taxon>
        <taxon>Pseudomonadota</taxon>
        <taxon>Betaproteobacteria</taxon>
        <taxon>Burkholderiales</taxon>
        <taxon>Comamonadaceae</taxon>
        <taxon>Ottowia</taxon>
    </lineage>
</organism>
<proteinExistence type="predicted"/>
<evidence type="ECO:0000256" key="8">
    <source>
        <dbReference type="ARBA" id="ARBA00023136"/>
    </source>
</evidence>
<feature type="domain" description="Cytochrome c" evidence="12">
    <location>
        <begin position="177"/>
        <end position="286"/>
    </location>
</feature>
<evidence type="ECO:0000256" key="11">
    <source>
        <dbReference type="SAM" id="SignalP"/>
    </source>
</evidence>
<dbReference type="PANTHER" id="PTHR35008">
    <property type="entry name" value="BLL4482 PROTEIN-RELATED"/>
    <property type="match status" value="1"/>
</dbReference>
<evidence type="ECO:0000256" key="10">
    <source>
        <dbReference type="SAM" id="Phobius"/>
    </source>
</evidence>
<keyword evidence="3 9" id="KW-0349">Heme</keyword>
<dbReference type="InterPro" id="IPR014353">
    <property type="entry name" value="Membr-bd_ADH_cyt_c"/>
</dbReference>
<gene>
    <name evidence="13" type="ORF">ACFFGG_02150</name>
</gene>
<protein>
    <submittedName>
        <fullName evidence="13">C-type cytochrome</fullName>
    </submittedName>
</protein>
<keyword evidence="14" id="KW-1185">Reference proteome</keyword>
<evidence type="ECO:0000256" key="6">
    <source>
        <dbReference type="ARBA" id="ARBA00022737"/>
    </source>
</evidence>
<reference evidence="13 14" key="1">
    <citation type="submission" date="2024-09" db="EMBL/GenBank/DDBJ databases">
        <authorList>
            <person name="Sun Q."/>
            <person name="Mori K."/>
        </authorList>
    </citation>
    <scope>NUCLEOTIDE SEQUENCE [LARGE SCALE GENOMIC DNA]</scope>
    <source>
        <strain evidence="13 14">NCAIM B.02336</strain>
    </source>
</reference>
<keyword evidence="2" id="KW-1003">Cell membrane</keyword>
<dbReference type="Proteomes" id="UP001589834">
    <property type="component" value="Unassembled WGS sequence"/>
</dbReference>
<sequence length="458" mass="47779">MKHALTTSLLAVALLAAMPARAADNAADGTLVERGRYLATAGDCVACHTAPGGQAMAGGLALASPVGAIYSTNITPSKTHGIGNYTLQQFSDAVRHGKRADGANLFPAMPYTSYAKTSDEDVAALYAFFMQGVAPVDAAAPATALPFPFNLARPFLGVWNALFLDAAPYQADAAQSAEWNRGAYLAQGLAHCSTCHTPRNLFMAEDLKRSLGGSELGGWYAPNITPDANSGIGNWSAPDLVRYMSGQPVPGKGSAAGPMVEAIDHSLRHLTPADLQAIAVYIKSVPAVANAGARQPADSYGSQTDALATIRGVALPKEHDAMTGPQLYDAYCAACHQAQAQGSDDGSLPSLFHNASLGHADSNNLVQVMLHGVPRYGVDSVMPGFAHELSDAQITTLGNYLLASYGDPQAKVSEPQVARLRAPPNADATLVTLARVGLALGVIVVLALLAWLLRRRKA</sequence>
<dbReference type="Gene3D" id="1.10.760.10">
    <property type="entry name" value="Cytochrome c-like domain"/>
    <property type="match status" value="2"/>
</dbReference>
<comment type="subcellular location">
    <subcellularLocation>
        <location evidence="1">Cell membrane</location>
    </subcellularLocation>
</comment>
<dbReference type="InterPro" id="IPR051459">
    <property type="entry name" value="Cytochrome_c-type_DH"/>
</dbReference>
<keyword evidence="10" id="KW-1133">Transmembrane helix</keyword>
<evidence type="ECO:0000256" key="2">
    <source>
        <dbReference type="ARBA" id="ARBA00022475"/>
    </source>
</evidence>
<accession>A0ABV6PND9</accession>
<feature type="chain" id="PRO_5046555511" evidence="11">
    <location>
        <begin position="23"/>
        <end position="458"/>
    </location>
</feature>
<keyword evidence="6" id="KW-0677">Repeat</keyword>
<dbReference type="SUPFAM" id="SSF46626">
    <property type="entry name" value="Cytochrome c"/>
    <property type="match status" value="3"/>
</dbReference>
<evidence type="ECO:0000259" key="12">
    <source>
        <dbReference type="PROSITE" id="PS51007"/>
    </source>
</evidence>
<keyword evidence="10" id="KW-0812">Transmembrane</keyword>
<feature type="transmembrane region" description="Helical" evidence="10">
    <location>
        <begin position="433"/>
        <end position="453"/>
    </location>
</feature>
<evidence type="ECO:0000256" key="9">
    <source>
        <dbReference type="PROSITE-ProRule" id="PRU00433"/>
    </source>
</evidence>
<dbReference type="InterPro" id="IPR009056">
    <property type="entry name" value="Cyt_c-like_dom"/>
</dbReference>
<dbReference type="RefSeq" id="WP_377479251.1">
    <property type="nucleotide sequence ID" value="NZ_JBHLTN010000004.1"/>
</dbReference>
<dbReference type="Pfam" id="PF13442">
    <property type="entry name" value="Cytochrome_CBB3"/>
    <property type="match status" value="2"/>
</dbReference>
<dbReference type="PANTHER" id="PTHR35008:SF8">
    <property type="entry name" value="ALCOHOL DEHYDROGENASE CYTOCHROME C SUBUNIT"/>
    <property type="match status" value="1"/>
</dbReference>
<dbReference type="PIRSF" id="PIRSF000018">
    <property type="entry name" value="Mb_ADH_cyt_c"/>
    <property type="match status" value="1"/>
</dbReference>
<evidence type="ECO:0000256" key="1">
    <source>
        <dbReference type="ARBA" id="ARBA00004236"/>
    </source>
</evidence>
<evidence type="ECO:0000256" key="5">
    <source>
        <dbReference type="ARBA" id="ARBA00022729"/>
    </source>
</evidence>